<evidence type="ECO:0000313" key="5">
    <source>
        <dbReference type="Proteomes" id="UP000184423"/>
    </source>
</evidence>
<reference evidence="5" key="1">
    <citation type="submission" date="2016-11" db="EMBL/GenBank/DDBJ databases">
        <authorList>
            <person name="Varghese N."/>
            <person name="Submissions S."/>
        </authorList>
    </citation>
    <scope>NUCLEOTIDE SEQUENCE [LARGE SCALE GENOMIC DNA]</scope>
    <source>
        <strain evidence="5">DSM 10124</strain>
    </source>
</reference>
<evidence type="ECO:0000313" key="4">
    <source>
        <dbReference type="EMBL" id="SHE42579.1"/>
    </source>
</evidence>
<dbReference type="AlphaFoldDB" id="A0A1M4TDG1"/>
<dbReference type="PIRSF" id="PIRSF005622">
    <property type="entry name" value="Hydrgn_mat_hypD"/>
    <property type="match status" value="1"/>
</dbReference>
<keyword evidence="5" id="KW-1185">Reference proteome</keyword>
<protein>
    <submittedName>
        <fullName evidence="4">Hydrogenase maturation protein HypD</fullName>
    </submittedName>
</protein>
<dbReference type="PANTHER" id="PTHR30149">
    <property type="entry name" value="HYDROGENASE PROTEIN ASSEMBLY PROTEIN HYPD"/>
    <property type="match status" value="1"/>
</dbReference>
<dbReference type="GO" id="GO:0070025">
    <property type="term" value="F:carbon monoxide binding"/>
    <property type="evidence" value="ECO:0007669"/>
    <property type="project" value="TreeGrafter"/>
</dbReference>
<dbReference type="RefSeq" id="WP_027308226.1">
    <property type="nucleotide sequence ID" value="NZ_FQVG01000004.1"/>
</dbReference>
<evidence type="ECO:0000256" key="3">
    <source>
        <dbReference type="ARBA" id="ARBA00023004"/>
    </source>
</evidence>
<comment type="similarity">
    <text evidence="1">Belongs to the HypD family.</text>
</comment>
<dbReference type="GO" id="GO:0051604">
    <property type="term" value="P:protein maturation"/>
    <property type="evidence" value="ECO:0007669"/>
    <property type="project" value="TreeGrafter"/>
</dbReference>
<dbReference type="Proteomes" id="UP000184423">
    <property type="component" value="Unassembled WGS sequence"/>
</dbReference>
<dbReference type="Gene3D" id="3.40.50.11750">
    <property type="entry name" value="HypD, alpha/beta domain 1"/>
    <property type="match status" value="2"/>
</dbReference>
<dbReference type="Pfam" id="PF01924">
    <property type="entry name" value="HypD"/>
    <property type="match status" value="1"/>
</dbReference>
<organism evidence="4 5">
    <name type="scientific">Caloramator proteoclasticus DSM 10124</name>
    <dbReference type="NCBI Taxonomy" id="1121262"/>
    <lineage>
        <taxon>Bacteria</taxon>
        <taxon>Bacillati</taxon>
        <taxon>Bacillota</taxon>
        <taxon>Clostridia</taxon>
        <taxon>Eubacteriales</taxon>
        <taxon>Clostridiaceae</taxon>
        <taxon>Caloramator</taxon>
    </lineage>
</organism>
<sequence>MHLSEFKKPQDIYVVINYLKGIDKKINIMEVCGTHTMAIAKSGIKSLLPPNIKLISGPGCPVCVTPSEEIDAVLELCKNNKNLIITTYGDMIKVPGSKPNESLERLKAQGQDVRIVYSALDAVDIAKENKEKDIVFLGIGFETTTPGTILALEEAINQKINNFYIYSMHKLVEPALRALLEQPDFDIDAFLCPGHVGAVIGEEGFEFLVKEYNKPSVICGFEAGDILIAIYKIVNQILNNRVELENEYKRVVKKEGNKIIKNKVETYFKVSDDLWRGLGLIQNSGLKLKDEFKEYDASKKFNITLKQSNINSACKCGDVIKGKIEPTICPLFGKVCTPENPVGPCMVSSEGACAAYYKYLVF</sequence>
<dbReference type="GO" id="GO:0005506">
    <property type="term" value="F:iron ion binding"/>
    <property type="evidence" value="ECO:0007669"/>
    <property type="project" value="TreeGrafter"/>
</dbReference>
<evidence type="ECO:0000256" key="1">
    <source>
        <dbReference type="ARBA" id="ARBA00007888"/>
    </source>
</evidence>
<proteinExistence type="inferred from homology"/>
<dbReference type="InterPro" id="IPR042243">
    <property type="entry name" value="HypD_1"/>
</dbReference>
<dbReference type="EMBL" id="FQVG01000004">
    <property type="protein sequence ID" value="SHE42579.1"/>
    <property type="molecule type" value="Genomic_DNA"/>
</dbReference>
<dbReference type="GO" id="GO:0051539">
    <property type="term" value="F:4 iron, 4 sulfur cluster binding"/>
    <property type="evidence" value="ECO:0007669"/>
    <property type="project" value="TreeGrafter"/>
</dbReference>
<name>A0A1M4TDG1_9CLOT</name>
<dbReference type="NCBIfam" id="TIGR00075">
    <property type="entry name" value="hypD"/>
    <property type="match status" value="1"/>
</dbReference>
<dbReference type="Gene3D" id="6.10.20.100">
    <property type="match status" value="1"/>
</dbReference>
<evidence type="ECO:0000256" key="2">
    <source>
        <dbReference type="ARBA" id="ARBA00022723"/>
    </source>
</evidence>
<gene>
    <name evidence="4" type="ORF">SAMN02746091_00358</name>
</gene>
<dbReference type="InterPro" id="IPR042244">
    <property type="entry name" value="HypD_2_sf"/>
</dbReference>
<dbReference type="InterPro" id="IPR002780">
    <property type="entry name" value="Hyd_form_HypD"/>
</dbReference>
<accession>A0A1M4TDG1</accession>
<dbReference type="PANTHER" id="PTHR30149:SF0">
    <property type="entry name" value="HYDROGENASE MATURATION FACTOR HYPD"/>
    <property type="match status" value="1"/>
</dbReference>
<keyword evidence="2" id="KW-0479">Metal-binding</keyword>
<keyword evidence="3" id="KW-0408">Iron</keyword>